<protein>
    <recommendedName>
        <fullName evidence="5">Chemotaxis protein methyltransferase</fullName>
        <ecNumber evidence="5">2.1.1.80</ecNumber>
    </recommendedName>
</protein>
<dbReference type="SMART" id="SM00138">
    <property type="entry name" value="MeTrc"/>
    <property type="match status" value="1"/>
</dbReference>
<evidence type="ECO:0000256" key="5">
    <source>
        <dbReference type="PIRNR" id="PIRNR000410"/>
    </source>
</evidence>
<dbReference type="InterPro" id="IPR022641">
    <property type="entry name" value="CheR_N"/>
</dbReference>
<evidence type="ECO:0000313" key="9">
    <source>
        <dbReference type="EMBL" id="SLN15088.1"/>
    </source>
</evidence>
<evidence type="ECO:0000256" key="1">
    <source>
        <dbReference type="ARBA" id="ARBA00001541"/>
    </source>
</evidence>
<accession>A0A1Y5RF29</accession>
<gene>
    <name evidence="9" type="primary">cheR</name>
    <name evidence="9" type="ORF">PAM7066_00302</name>
</gene>
<comment type="function">
    <text evidence="5">Methylation of the membrane-bound methyl-accepting chemotaxis proteins (MCP) to form gamma-glutamyl methyl ester residues in MCP.</text>
</comment>
<sequence length="300" mass="33424">MKLEPTVAAEPGEELSDSAFLKIAAFMRERTGISLDRGSRRIVHSRLQRHVKRSGVGDFDKYIDLVTSGTSADEVQHAIGALTTNTTKFCREAEHFTIFENEVVPAIVQALRDGQRVRLWSAACSSGEEPYTLAASLVRAFPEAPRHDIRILATDIDQTVLQRARTAEYARPPSSLVSDELARIMFEDVPGSEDRVRVREPLRDLVTVRYLNFFDPWPVSGPFHTIFCRNAAIYMDSTAQAVLWAGLARVLHPEGMLFIGHSERLTPELNATFAQVGRNAYRPKSAGPAPRAAKHNDRSV</sequence>
<dbReference type="PIRSF" id="PIRSF000410">
    <property type="entry name" value="CheR"/>
    <property type="match status" value="1"/>
</dbReference>
<evidence type="ECO:0000256" key="6">
    <source>
        <dbReference type="PIRSR" id="PIRSR000410-1"/>
    </source>
</evidence>
<dbReference type="AlphaFoldDB" id="A0A1Y5RF29"/>
<dbReference type="OrthoDB" id="9816309at2"/>
<dbReference type="SUPFAM" id="SSF47757">
    <property type="entry name" value="Chemotaxis receptor methyltransferase CheR, N-terminal domain"/>
    <property type="match status" value="1"/>
</dbReference>
<dbReference type="STRING" id="315423.SAMN04488020_101301"/>
<comment type="catalytic activity">
    <reaction evidence="1 5">
        <text>L-glutamyl-[protein] + S-adenosyl-L-methionine = [protein]-L-glutamate 5-O-methyl ester + S-adenosyl-L-homocysteine</text>
        <dbReference type="Rhea" id="RHEA:24452"/>
        <dbReference type="Rhea" id="RHEA-COMP:10208"/>
        <dbReference type="Rhea" id="RHEA-COMP:10311"/>
        <dbReference type="ChEBI" id="CHEBI:29973"/>
        <dbReference type="ChEBI" id="CHEBI:57856"/>
        <dbReference type="ChEBI" id="CHEBI:59789"/>
        <dbReference type="ChEBI" id="CHEBI:82795"/>
        <dbReference type="EC" id="2.1.1.80"/>
    </reaction>
</comment>
<feature type="binding site" evidence="6">
    <location>
        <position position="85"/>
    </location>
    <ligand>
        <name>S-adenosyl-L-methionine</name>
        <dbReference type="ChEBI" id="CHEBI:59789"/>
    </ligand>
</feature>
<dbReference type="GO" id="GO:0008983">
    <property type="term" value="F:protein-glutamate O-methyltransferase activity"/>
    <property type="evidence" value="ECO:0007669"/>
    <property type="project" value="UniProtKB-EC"/>
</dbReference>
<dbReference type="InterPro" id="IPR026024">
    <property type="entry name" value="Chemotaxis_MeTrfase_CheR"/>
</dbReference>
<dbReference type="GO" id="GO:0032259">
    <property type="term" value="P:methylation"/>
    <property type="evidence" value="ECO:0007669"/>
    <property type="project" value="UniProtKB-KW"/>
</dbReference>
<feature type="binding site" evidence="6">
    <location>
        <position position="91"/>
    </location>
    <ligand>
        <name>S-adenosyl-L-methionine</name>
        <dbReference type="ChEBI" id="CHEBI:59789"/>
    </ligand>
</feature>
<feature type="region of interest" description="Disordered" evidence="7">
    <location>
        <begin position="281"/>
        <end position="300"/>
    </location>
</feature>
<feature type="binding site" evidence="6">
    <location>
        <begin position="229"/>
        <end position="230"/>
    </location>
    <ligand>
        <name>S-adenosyl-L-methionine</name>
        <dbReference type="ChEBI" id="CHEBI:59789"/>
    </ligand>
</feature>
<evidence type="ECO:0000256" key="7">
    <source>
        <dbReference type="SAM" id="MobiDB-lite"/>
    </source>
</evidence>
<dbReference type="PROSITE" id="PS50123">
    <property type="entry name" value="CHER"/>
    <property type="match status" value="1"/>
</dbReference>
<feature type="domain" description="CheR-type methyltransferase" evidence="8">
    <location>
        <begin position="8"/>
        <end position="286"/>
    </location>
</feature>
<feature type="binding site" evidence="6">
    <location>
        <position position="129"/>
    </location>
    <ligand>
        <name>S-adenosyl-L-methionine</name>
        <dbReference type="ChEBI" id="CHEBI:59789"/>
    </ligand>
</feature>
<dbReference type="PANTHER" id="PTHR24422:SF19">
    <property type="entry name" value="CHEMOTAXIS PROTEIN METHYLTRANSFERASE"/>
    <property type="match status" value="1"/>
</dbReference>
<dbReference type="PRINTS" id="PR00996">
    <property type="entry name" value="CHERMTFRASE"/>
</dbReference>
<dbReference type="RefSeq" id="WP_085852338.1">
    <property type="nucleotide sequence ID" value="NZ_FOPF01000001.1"/>
</dbReference>
<evidence type="ECO:0000259" key="8">
    <source>
        <dbReference type="PROSITE" id="PS50123"/>
    </source>
</evidence>
<dbReference type="InterPro" id="IPR022642">
    <property type="entry name" value="CheR_C"/>
</dbReference>
<keyword evidence="2 5" id="KW-0489">Methyltransferase</keyword>
<proteinExistence type="predicted"/>
<dbReference type="InterPro" id="IPR029063">
    <property type="entry name" value="SAM-dependent_MTases_sf"/>
</dbReference>
<keyword evidence="10" id="KW-1185">Reference proteome</keyword>
<dbReference type="InterPro" id="IPR050903">
    <property type="entry name" value="Bact_Chemotaxis_MeTrfase"/>
</dbReference>
<evidence type="ECO:0000256" key="3">
    <source>
        <dbReference type="ARBA" id="ARBA00022679"/>
    </source>
</evidence>
<dbReference type="PANTHER" id="PTHR24422">
    <property type="entry name" value="CHEMOTAXIS PROTEIN METHYLTRANSFERASE"/>
    <property type="match status" value="1"/>
</dbReference>
<feature type="binding site" evidence="6">
    <location>
        <position position="87"/>
    </location>
    <ligand>
        <name>S-adenosyl-L-methionine</name>
        <dbReference type="ChEBI" id="CHEBI:59789"/>
    </ligand>
</feature>
<dbReference type="SUPFAM" id="SSF53335">
    <property type="entry name" value="S-adenosyl-L-methionine-dependent methyltransferases"/>
    <property type="match status" value="1"/>
</dbReference>
<keyword evidence="3 5" id="KW-0808">Transferase</keyword>
<dbReference type="InterPro" id="IPR036804">
    <property type="entry name" value="CheR_N_sf"/>
</dbReference>
<evidence type="ECO:0000256" key="2">
    <source>
        <dbReference type="ARBA" id="ARBA00022603"/>
    </source>
</evidence>
<reference evidence="9 10" key="1">
    <citation type="submission" date="2017-03" db="EMBL/GenBank/DDBJ databases">
        <authorList>
            <person name="Afonso C.L."/>
            <person name="Miller P.J."/>
            <person name="Scott M.A."/>
            <person name="Spackman E."/>
            <person name="Goraichik I."/>
            <person name="Dimitrov K.M."/>
            <person name="Suarez D.L."/>
            <person name="Swayne D.E."/>
        </authorList>
    </citation>
    <scope>NUCLEOTIDE SEQUENCE [LARGE SCALE GENOMIC DNA]</scope>
    <source>
        <strain evidence="9 10">CECT 7066</strain>
    </source>
</reference>
<dbReference type="Gene3D" id="3.40.50.150">
    <property type="entry name" value="Vaccinia Virus protein VP39"/>
    <property type="match status" value="1"/>
</dbReference>
<dbReference type="Pfam" id="PF01739">
    <property type="entry name" value="CheR"/>
    <property type="match status" value="1"/>
</dbReference>
<dbReference type="EC" id="2.1.1.80" evidence="5"/>
<name>A0A1Y5RF29_9RHOB</name>
<feature type="binding site" evidence="6">
    <location>
        <position position="155"/>
    </location>
    <ligand>
        <name>S-adenosyl-L-methionine</name>
        <dbReference type="ChEBI" id="CHEBI:59789"/>
    </ligand>
</feature>
<evidence type="ECO:0000313" key="10">
    <source>
        <dbReference type="Proteomes" id="UP000193870"/>
    </source>
</evidence>
<dbReference type="Gene3D" id="1.10.155.10">
    <property type="entry name" value="Chemotaxis receptor methyltransferase CheR, N-terminal domain"/>
    <property type="match status" value="1"/>
</dbReference>
<dbReference type="EMBL" id="FWFV01000001">
    <property type="protein sequence ID" value="SLN15088.1"/>
    <property type="molecule type" value="Genomic_DNA"/>
</dbReference>
<dbReference type="InterPro" id="IPR000780">
    <property type="entry name" value="CheR_MeTrfase"/>
</dbReference>
<keyword evidence="4 5" id="KW-0949">S-adenosyl-L-methionine</keyword>
<dbReference type="Pfam" id="PF03705">
    <property type="entry name" value="CheR_N"/>
    <property type="match status" value="1"/>
</dbReference>
<dbReference type="Proteomes" id="UP000193870">
    <property type="component" value="Unassembled WGS sequence"/>
</dbReference>
<evidence type="ECO:0000256" key="4">
    <source>
        <dbReference type="ARBA" id="ARBA00022691"/>
    </source>
</evidence>
<organism evidence="9 10">
    <name type="scientific">Palleronia marisminoris</name>
    <dbReference type="NCBI Taxonomy" id="315423"/>
    <lineage>
        <taxon>Bacteria</taxon>
        <taxon>Pseudomonadati</taxon>
        <taxon>Pseudomonadota</taxon>
        <taxon>Alphaproteobacteria</taxon>
        <taxon>Rhodobacterales</taxon>
        <taxon>Roseobacteraceae</taxon>
        <taxon>Palleronia</taxon>
    </lineage>
</organism>